<dbReference type="PROSITE" id="PS00018">
    <property type="entry name" value="EF_HAND_1"/>
    <property type="match status" value="1"/>
</dbReference>
<dbReference type="AlphaFoldDB" id="A0A518BXV8"/>
<evidence type="ECO:0008006" key="4">
    <source>
        <dbReference type="Google" id="ProtNLM"/>
    </source>
</evidence>
<keyword evidence="1" id="KW-0732">Signal</keyword>
<dbReference type="InterPro" id="IPR036439">
    <property type="entry name" value="Dockerin_dom_sf"/>
</dbReference>
<dbReference type="Gene3D" id="1.10.1330.10">
    <property type="entry name" value="Dockerin domain"/>
    <property type="match status" value="1"/>
</dbReference>
<dbReference type="GO" id="GO:0000272">
    <property type="term" value="P:polysaccharide catabolic process"/>
    <property type="evidence" value="ECO:0007669"/>
    <property type="project" value="InterPro"/>
</dbReference>
<dbReference type="SUPFAM" id="SSF63446">
    <property type="entry name" value="Type I dockerin domain"/>
    <property type="match status" value="1"/>
</dbReference>
<evidence type="ECO:0000256" key="1">
    <source>
        <dbReference type="SAM" id="SignalP"/>
    </source>
</evidence>
<feature type="chain" id="PRO_5022059914" description="Dockerin domain-containing protein" evidence="1">
    <location>
        <begin position="28"/>
        <end position="627"/>
    </location>
</feature>
<sequence length="627" mass="66599" precursor="true">MLGLTKRGVVLGVVLGLGLGVCPAADAEPTVIDGVVRSEGGNLRLTGDPLVFTGEAYAGRLPTEDSFPSDHAGTITFERVEGEGGRFFAGVRSSITVEATTGPGLFLDQVYVDTRSSYRGVLIDEAERVSIEHAEVLSGSFTSLASELAIGAMSVSGRDSQVYLAGDGLQRLDELVASEHAWVGISGLNAGGSSSGRPSGWYLSRLDFEDATLVLDGSVYETYITMTGGRLDLGGLTGEALNLGYRTRFVLRESVVRVEEPYRFDDLQDRVDFSRSEGAVLALTEHLLPNDAGVLHLTPTWERYELRSGERLSNVRVTGASLVGVDVAESSGGRGGPYPSGRIEDAVVEVPVRGGYPLFAGEVVLTGGVVLDRAFVEGILTVDAERDFSIEYLEVSGLLETERGGRLEVPADHFWQLRGGAVRAGALVVEGEVSLMHGDEAASIFGDLVLTDEATALFDVTDRVDGVYRLSSARVEVIGRAELGGHAEFRFYGPEVLPLFGQRELLMRPSEGIEGRFATVGGVMLGEGLGLAVWYSDYSVLTEVAYLGDADLDRRVDLDDLSVLAEHFGEDGAVWREGDFNGDGVVDLMDLSLLAGNFGRSGVPAVPEPGVGLLLGVGLVLRGGVRG</sequence>
<accession>A0A518BXV8</accession>
<dbReference type="Proteomes" id="UP000320386">
    <property type="component" value="Chromosome"/>
</dbReference>
<protein>
    <recommendedName>
        <fullName evidence="4">Dockerin domain-containing protein</fullName>
    </recommendedName>
</protein>
<evidence type="ECO:0000313" key="3">
    <source>
        <dbReference type="Proteomes" id="UP000320386"/>
    </source>
</evidence>
<gene>
    <name evidence="2" type="ORF">Pan265_16680</name>
</gene>
<organism evidence="2 3">
    <name type="scientific">Mucisphaera calidilacus</name>
    <dbReference type="NCBI Taxonomy" id="2527982"/>
    <lineage>
        <taxon>Bacteria</taxon>
        <taxon>Pseudomonadati</taxon>
        <taxon>Planctomycetota</taxon>
        <taxon>Phycisphaerae</taxon>
        <taxon>Phycisphaerales</taxon>
        <taxon>Phycisphaeraceae</taxon>
        <taxon>Mucisphaera</taxon>
    </lineage>
</organism>
<dbReference type="InterPro" id="IPR018247">
    <property type="entry name" value="EF_Hand_1_Ca_BS"/>
</dbReference>
<feature type="signal peptide" evidence="1">
    <location>
        <begin position="1"/>
        <end position="27"/>
    </location>
</feature>
<name>A0A518BXV8_9BACT</name>
<dbReference type="EMBL" id="CP036280">
    <property type="protein sequence ID" value="QDU71815.1"/>
    <property type="molecule type" value="Genomic_DNA"/>
</dbReference>
<reference evidence="2 3" key="1">
    <citation type="submission" date="2019-02" db="EMBL/GenBank/DDBJ databases">
        <title>Deep-cultivation of Planctomycetes and their phenomic and genomic characterization uncovers novel biology.</title>
        <authorList>
            <person name="Wiegand S."/>
            <person name="Jogler M."/>
            <person name="Boedeker C."/>
            <person name="Pinto D."/>
            <person name="Vollmers J."/>
            <person name="Rivas-Marin E."/>
            <person name="Kohn T."/>
            <person name="Peeters S.H."/>
            <person name="Heuer A."/>
            <person name="Rast P."/>
            <person name="Oberbeckmann S."/>
            <person name="Bunk B."/>
            <person name="Jeske O."/>
            <person name="Meyerdierks A."/>
            <person name="Storesund J.E."/>
            <person name="Kallscheuer N."/>
            <person name="Luecker S."/>
            <person name="Lage O.M."/>
            <person name="Pohl T."/>
            <person name="Merkel B.J."/>
            <person name="Hornburger P."/>
            <person name="Mueller R.-W."/>
            <person name="Bruemmer F."/>
            <person name="Labrenz M."/>
            <person name="Spormann A.M."/>
            <person name="Op den Camp H."/>
            <person name="Overmann J."/>
            <person name="Amann R."/>
            <person name="Jetten M.S.M."/>
            <person name="Mascher T."/>
            <person name="Medema M.H."/>
            <person name="Devos D.P."/>
            <person name="Kaster A.-K."/>
            <person name="Ovreas L."/>
            <person name="Rohde M."/>
            <person name="Galperin M.Y."/>
            <person name="Jogler C."/>
        </authorList>
    </citation>
    <scope>NUCLEOTIDE SEQUENCE [LARGE SCALE GENOMIC DNA]</scope>
    <source>
        <strain evidence="2 3">Pan265</strain>
    </source>
</reference>
<proteinExistence type="predicted"/>
<keyword evidence="3" id="KW-1185">Reference proteome</keyword>
<dbReference type="RefSeq" id="WP_145446014.1">
    <property type="nucleotide sequence ID" value="NZ_CP036280.1"/>
</dbReference>
<dbReference type="KEGG" id="mcad:Pan265_16680"/>
<evidence type="ECO:0000313" key="2">
    <source>
        <dbReference type="EMBL" id="QDU71815.1"/>
    </source>
</evidence>